<proteinExistence type="predicted"/>
<reference evidence="1 2" key="1">
    <citation type="journal article" date="2020" name="ISME J.">
        <title>Uncovering the hidden diversity of litter-decomposition mechanisms in mushroom-forming fungi.</title>
        <authorList>
            <person name="Floudas D."/>
            <person name="Bentzer J."/>
            <person name="Ahren D."/>
            <person name="Johansson T."/>
            <person name="Persson P."/>
            <person name="Tunlid A."/>
        </authorList>
    </citation>
    <scope>NUCLEOTIDE SEQUENCE [LARGE SCALE GENOMIC DNA]</scope>
    <source>
        <strain evidence="1 2">CBS 101986</strain>
    </source>
</reference>
<dbReference type="EMBL" id="JAACJJ010000028">
    <property type="protein sequence ID" value="KAF5322498.1"/>
    <property type="molecule type" value="Genomic_DNA"/>
</dbReference>
<dbReference type="Proteomes" id="UP000567179">
    <property type="component" value="Unassembled WGS sequence"/>
</dbReference>
<dbReference type="OrthoDB" id="2730545at2759"/>
<evidence type="ECO:0000313" key="1">
    <source>
        <dbReference type="EMBL" id="KAF5322498.1"/>
    </source>
</evidence>
<dbReference type="AlphaFoldDB" id="A0A8H5F427"/>
<keyword evidence="2" id="KW-1185">Reference proteome</keyword>
<organism evidence="1 2">
    <name type="scientific">Psilocybe cf. subviscida</name>
    <dbReference type="NCBI Taxonomy" id="2480587"/>
    <lineage>
        <taxon>Eukaryota</taxon>
        <taxon>Fungi</taxon>
        <taxon>Dikarya</taxon>
        <taxon>Basidiomycota</taxon>
        <taxon>Agaricomycotina</taxon>
        <taxon>Agaricomycetes</taxon>
        <taxon>Agaricomycetidae</taxon>
        <taxon>Agaricales</taxon>
        <taxon>Agaricineae</taxon>
        <taxon>Strophariaceae</taxon>
        <taxon>Psilocybe</taxon>
    </lineage>
</organism>
<sequence length="331" mass="37458">MGAHFYDESPSGPYEQEARLRPLAPLLRAGIPFVVIADDALSFVHRVPIVLSSEIQLLVPDNLVSTAARVLCAGGSYRVTEPNPGTAWSSLVLPTANYGPNPWGQTFSAWLAHTSPDVVERQYWQNPMEILIHPQSSFHFDVRDTSRTCLNPEPPSSDLASIRFPTWAAFFDMVVDTRFQPPAPQFKVFSYLSTCEHYLVVYSLSDIEGALFENEPYHGDHHTSDFKRLLPQCWKALDEVKDENKLRLARGLLGSGVRYEAEHLERSLIKRGTALGKGLPPPATLLYPDGVTPRKAPVYLRKLQTNYVAEKPTFDLLYRKWPRLFRHLPKF</sequence>
<protein>
    <submittedName>
        <fullName evidence="1">Uncharacterized protein</fullName>
    </submittedName>
</protein>
<evidence type="ECO:0000313" key="2">
    <source>
        <dbReference type="Proteomes" id="UP000567179"/>
    </source>
</evidence>
<gene>
    <name evidence="1" type="ORF">D9619_002194</name>
</gene>
<accession>A0A8H5F427</accession>
<name>A0A8H5F427_9AGAR</name>
<comment type="caution">
    <text evidence="1">The sequence shown here is derived from an EMBL/GenBank/DDBJ whole genome shotgun (WGS) entry which is preliminary data.</text>
</comment>